<dbReference type="VEuPathDB" id="MicrosporidiaDB:M153_163480001"/>
<dbReference type="GO" id="GO:0003825">
    <property type="term" value="F:alpha,alpha-trehalose-phosphate synthase (UDP-forming) activity"/>
    <property type="evidence" value="ECO:0007669"/>
    <property type="project" value="TreeGrafter"/>
</dbReference>
<accession>A0A0R0M0T9</accession>
<proteinExistence type="predicted"/>
<comment type="caution">
    <text evidence="2">The sequence shown here is derived from an EMBL/GenBank/DDBJ whole genome shotgun (WGS) entry which is preliminary data.</text>
</comment>
<feature type="compositionally biased region" description="Polar residues" evidence="1">
    <location>
        <begin position="175"/>
        <end position="185"/>
    </location>
</feature>
<gene>
    <name evidence="2" type="ORF">M153_163480001</name>
</gene>
<dbReference type="PANTHER" id="PTHR10788:SF106">
    <property type="entry name" value="BCDNA.GH08860"/>
    <property type="match status" value="1"/>
</dbReference>
<keyword evidence="3" id="KW-1185">Reference proteome</keyword>
<evidence type="ECO:0000313" key="2">
    <source>
        <dbReference type="EMBL" id="KRH91963.1"/>
    </source>
</evidence>
<dbReference type="GO" id="GO:0005829">
    <property type="term" value="C:cytosol"/>
    <property type="evidence" value="ECO:0007669"/>
    <property type="project" value="TreeGrafter"/>
</dbReference>
<dbReference type="AlphaFoldDB" id="A0A0R0M0T9"/>
<feature type="non-terminal residue" evidence="2">
    <location>
        <position position="240"/>
    </location>
</feature>
<dbReference type="Gene3D" id="3.40.50.2000">
    <property type="entry name" value="Glycogen Phosphorylase B"/>
    <property type="match status" value="1"/>
</dbReference>
<dbReference type="SUPFAM" id="SSF53756">
    <property type="entry name" value="UDP-Glycosyltransferase/glycogen phosphorylase"/>
    <property type="match status" value="1"/>
</dbReference>
<feature type="compositionally biased region" description="Polar residues" evidence="1">
    <location>
        <begin position="194"/>
        <end position="207"/>
    </location>
</feature>
<evidence type="ECO:0000313" key="3">
    <source>
        <dbReference type="Proteomes" id="UP000051530"/>
    </source>
</evidence>
<name>A0A0R0M0T9_9MICR</name>
<organism evidence="2 3">
    <name type="scientific">Pseudoloma neurophilia</name>
    <dbReference type="NCBI Taxonomy" id="146866"/>
    <lineage>
        <taxon>Eukaryota</taxon>
        <taxon>Fungi</taxon>
        <taxon>Fungi incertae sedis</taxon>
        <taxon>Microsporidia</taxon>
        <taxon>Pseudoloma</taxon>
    </lineage>
</organism>
<dbReference type="Proteomes" id="UP000051530">
    <property type="component" value="Unassembled WGS sequence"/>
</dbReference>
<dbReference type="EMBL" id="LGUB01001349">
    <property type="protein sequence ID" value="KRH91963.1"/>
    <property type="molecule type" value="Genomic_DNA"/>
</dbReference>
<feature type="non-terminal residue" evidence="2">
    <location>
        <position position="1"/>
    </location>
</feature>
<dbReference type="GO" id="GO:0004805">
    <property type="term" value="F:trehalose-phosphatase activity"/>
    <property type="evidence" value="ECO:0007669"/>
    <property type="project" value="TreeGrafter"/>
</dbReference>
<evidence type="ECO:0000256" key="1">
    <source>
        <dbReference type="SAM" id="MobiDB-lite"/>
    </source>
</evidence>
<feature type="region of interest" description="Disordered" evidence="1">
    <location>
        <begin position="175"/>
        <end position="222"/>
    </location>
</feature>
<reference evidence="2 3" key="1">
    <citation type="submission" date="2015-07" db="EMBL/GenBank/DDBJ databases">
        <title>The genome of Pseudoloma neurophilia, a relevant intracellular parasite of the zebrafish.</title>
        <authorList>
            <person name="Ndikumana S."/>
            <person name="Pelin A."/>
            <person name="Sanders J."/>
            <person name="Corradi N."/>
        </authorList>
    </citation>
    <scope>NUCLEOTIDE SEQUENCE [LARGE SCALE GENOMIC DNA]</scope>
    <source>
        <strain evidence="2 3">MK1</strain>
    </source>
</reference>
<dbReference type="Pfam" id="PF00982">
    <property type="entry name" value="Glyco_transf_20"/>
    <property type="match status" value="1"/>
</dbReference>
<protein>
    <submittedName>
        <fullName evidence="2">Trehalose-6-phosphate synthase component TPS1 subunit</fullName>
    </submittedName>
</protein>
<dbReference type="OrthoDB" id="755951at2759"/>
<dbReference type="GO" id="GO:0005992">
    <property type="term" value="P:trehalose biosynthetic process"/>
    <property type="evidence" value="ECO:0007669"/>
    <property type="project" value="InterPro"/>
</dbReference>
<dbReference type="InterPro" id="IPR001830">
    <property type="entry name" value="Glyco_trans_20"/>
</dbReference>
<dbReference type="PANTHER" id="PTHR10788">
    <property type="entry name" value="TREHALOSE-6-PHOSPHATE SYNTHASE"/>
    <property type="match status" value="1"/>
</dbReference>
<sequence>VDYIKGIPERIFAYGNFKNFKRQLNEKQPKSSQISVNLTEKEKETIKNRKTVFIQIGVPSRNNLKGYQFLNNRILEECAKVNESKTTDDLFNQFDKIHYLYNPISVSELIALYHLADMCIVSSVRDGMNLVAMEYIACYGEVVPTISDNLKKKREKKRNLTDKIGEWINSSMESLEIKQQPQKKNPTNREKVKNSSPKGTNSNQSSKLDSKESDDQLDKIEIGNIKSLEAKREIDQTLER</sequence>
<feature type="compositionally biased region" description="Basic and acidic residues" evidence="1">
    <location>
        <begin position="208"/>
        <end position="221"/>
    </location>
</feature>